<evidence type="ECO:0000313" key="2">
    <source>
        <dbReference type="EMBL" id="MBW71415.1"/>
    </source>
</evidence>
<accession>A0A2M4D1J4</accession>
<organism evidence="2">
    <name type="scientific">Anopheles darlingi</name>
    <name type="common">Mosquito</name>
    <dbReference type="NCBI Taxonomy" id="43151"/>
    <lineage>
        <taxon>Eukaryota</taxon>
        <taxon>Metazoa</taxon>
        <taxon>Ecdysozoa</taxon>
        <taxon>Arthropoda</taxon>
        <taxon>Hexapoda</taxon>
        <taxon>Insecta</taxon>
        <taxon>Pterygota</taxon>
        <taxon>Neoptera</taxon>
        <taxon>Endopterygota</taxon>
        <taxon>Diptera</taxon>
        <taxon>Nematocera</taxon>
        <taxon>Culicoidea</taxon>
        <taxon>Culicidae</taxon>
        <taxon>Anophelinae</taxon>
        <taxon>Anopheles</taxon>
    </lineage>
</organism>
<protein>
    <submittedName>
        <fullName evidence="2">Putative secreted protein</fullName>
    </submittedName>
</protein>
<keyword evidence="1" id="KW-0732">Signal</keyword>
<name>A0A2M4D1J4_ANODA</name>
<feature type="signal peptide" evidence="1">
    <location>
        <begin position="1"/>
        <end position="19"/>
    </location>
</feature>
<evidence type="ECO:0000256" key="1">
    <source>
        <dbReference type="SAM" id="SignalP"/>
    </source>
</evidence>
<reference evidence="2" key="1">
    <citation type="submission" date="2018-01" db="EMBL/GenBank/DDBJ databases">
        <title>An insight into the sialome of Amazonian anophelines.</title>
        <authorList>
            <person name="Ribeiro J.M."/>
            <person name="Scarpassa V."/>
            <person name="Calvo E."/>
        </authorList>
    </citation>
    <scope>NUCLEOTIDE SEQUENCE</scope>
</reference>
<proteinExistence type="predicted"/>
<dbReference type="AlphaFoldDB" id="A0A2M4D1J4"/>
<dbReference type="EMBL" id="GGFL01007237">
    <property type="protein sequence ID" value="MBW71415.1"/>
    <property type="molecule type" value="Transcribed_RNA"/>
</dbReference>
<feature type="chain" id="PRO_5014604358" evidence="1">
    <location>
        <begin position="20"/>
        <end position="122"/>
    </location>
</feature>
<sequence length="122" mass="13335">MLLLLAAAAAAAAVVGAAAVIVVAVYEHEPERDADGCCGELVVVVEKMMKTTSLACAQGPVALIMDCFQYRTRSRFQNDTDCLLILMAPRARGRLMLTMLRRGSRRLLRRNRGQILGCSIRL</sequence>